<dbReference type="Ensembl" id="ENSLLET00000004327.1">
    <property type="protein sequence ID" value="ENSLLEP00000004133.1"/>
    <property type="gene ID" value="ENSLLEG00000002675.1"/>
</dbReference>
<name>A0A8C5LW81_9ANUR</name>
<feature type="region of interest" description="Disordered" evidence="1">
    <location>
        <begin position="177"/>
        <end position="227"/>
    </location>
</feature>
<feature type="compositionally biased region" description="Polar residues" evidence="1">
    <location>
        <begin position="53"/>
        <end position="72"/>
    </location>
</feature>
<accession>A0A8C5LW81</accession>
<reference evidence="2" key="2">
    <citation type="submission" date="2025-09" db="UniProtKB">
        <authorList>
            <consortium name="Ensembl"/>
        </authorList>
    </citation>
    <scope>IDENTIFICATION</scope>
</reference>
<dbReference type="AlphaFoldDB" id="A0A8C5LW81"/>
<reference evidence="2" key="1">
    <citation type="submission" date="2025-08" db="UniProtKB">
        <authorList>
            <consortium name="Ensembl"/>
        </authorList>
    </citation>
    <scope>IDENTIFICATION</scope>
</reference>
<organism evidence="2 3">
    <name type="scientific">Leptobrachium leishanense</name>
    <name type="common">Leishan spiny toad</name>
    <dbReference type="NCBI Taxonomy" id="445787"/>
    <lineage>
        <taxon>Eukaryota</taxon>
        <taxon>Metazoa</taxon>
        <taxon>Chordata</taxon>
        <taxon>Craniata</taxon>
        <taxon>Vertebrata</taxon>
        <taxon>Euteleostomi</taxon>
        <taxon>Amphibia</taxon>
        <taxon>Batrachia</taxon>
        <taxon>Anura</taxon>
        <taxon>Pelobatoidea</taxon>
        <taxon>Megophryidae</taxon>
        <taxon>Leptobrachium</taxon>
    </lineage>
</organism>
<proteinExistence type="predicted"/>
<feature type="compositionally biased region" description="Basic and acidic residues" evidence="1">
    <location>
        <begin position="187"/>
        <end position="200"/>
    </location>
</feature>
<dbReference type="Proteomes" id="UP000694569">
    <property type="component" value="Unplaced"/>
</dbReference>
<evidence type="ECO:0000313" key="2">
    <source>
        <dbReference type="Ensembl" id="ENSLLEP00000004133.1"/>
    </source>
</evidence>
<feature type="region of interest" description="Disordered" evidence="1">
    <location>
        <begin position="16"/>
        <end position="89"/>
    </location>
</feature>
<protein>
    <submittedName>
        <fullName evidence="2">Uncharacterized protein</fullName>
    </submittedName>
</protein>
<sequence>MANLQQMKTSFLYIQLQSPSKSAERSEKACSLAGLGNVSATSREPCDTERPASPQSEDTQSARSNLEAQTSPHHQKRPKSNGTGGSHRVCTDLKAQTGTYYNKRPTIYEDENPGVTGPDLQPQVEICDREIPDYVREEDRELVCSDLRAQPDIDQNNRAKYFGKEFTWTTCGDLKTDASDKGGATHARREDSKSVEEDIKTQTGSCSKSSKPDGNLVAQTSRSDIEEEDGTCNKMSLGTTAKQNMHALPTYGILAAQSRCDAGRSDCVDLKTRQHSKPNRTSSSGEKDVPLTCCKLGTKPDVYDKNIPASPRRDDIHKCTSILNQHKEHSPVQPALSRLSICTAMSNGTETGPSAAQAFAVPLVNSTDMLLLPDFGKKQKDEEITEHKHQAHVPETYKVTSTSGSPSSCLRYVSSSWNTMDQPSRINEEKVWWKVEVCKPSLVKTPILLKSPESKTFRDAVDETSSRLSEFSGRTEGQLLATNYAMTVTTVTPIKLQKAERYVWVNGSSAHSQNVAKAKYAFLFGESMESTIKTAPEPDEPGNTRLLPQTTSVTNEFPEYGTTEYRDIDTPGIGNSSEPAPCVEELKELGPLMQNDSLKEKYKPCMWENLKNGECSENECAETHCSSKPSVSTGQLHTEALVDGNPSGDCSPSLKEVKSDHSIESLNFAKQVQKPEEPNQEKTPQSSLAVVPGERKTYLYVERELPAISEEETISLSESSLSQITEIADFPKSQDNIPVSFTLFVDNSSTPMEDDMKTNPDLRKCFGNRSSQADPTAGRVYSANAGCKEDKFHKGHVDMVEPWGTRLPSSDEDYEDRTSVVSTDTSMHIQMSERTRGVRGASTSGSDSFKHHDGVENEVFIKETDFYDELPVLGPPLQSSRIVAEDLPEEFRSKRCSEDSTDLYSSQFENILDNTSLYYSVESLDTLYYEPDSFFSFEMPLTPMIQQRIKETSHFMDRSSASDGQQEFLKVDSGSGITMGYCNHVINGLDEVTGIEFSKSTDELVFSESAPCFPRDCVFPACARWTRPFPSNHLQNWAVVSFAFRDWAVAGGSGALALGCLRVGRRVNIGNRSL</sequence>
<evidence type="ECO:0000313" key="3">
    <source>
        <dbReference type="Proteomes" id="UP000694569"/>
    </source>
</evidence>
<dbReference type="GeneTree" id="ENSGT00940000156591"/>
<dbReference type="OrthoDB" id="2157641at2759"/>
<feature type="region of interest" description="Disordered" evidence="1">
    <location>
        <begin position="271"/>
        <end position="290"/>
    </location>
</feature>
<keyword evidence="3" id="KW-1185">Reference proteome</keyword>
<evidence type="ECO:0000256" key="1">
    <source>
        <dbReference type="SAM" id="MobiDB-lite"/>
    </source>
</evidence>